<keyword evidence="1" id="KW-0805">Transcription regulation</keyword>
<organism evidence="5 6">
    <name type="scientific">Marivirga sericea</name>
    <dbReference type="NCBI Taxonomy" id="1028"/>
    <lineage>
        <taxon>Bacteria</taxon>
        <taxon>Pseudomonadati</taxon>
        <taxon>Bacteroidota</taxon>
        <taxon>Cytophagia</taxon>
        <taxon>Cytophagales</taxon>
        <taxon>Marivirgaceae</taxon>
        <taxon>Marivirga</taxon>
    </lineage>
</organism>
<gene>
    <name evidence="5" type="ORF">SAMN05661096_02360</name>
</gene>
<dbReference type="SMART" id="SM00342">
    <property type="entry name" value="HTH_ARAC"/>
    <property type="match status" value="1"/>
</dbReference>
<dbReference type="PANTHER" id="PTHR46796:SF13">
    <property type="entry name" value="HTH-TYPE TRANSCRIPTIONAL ACTIVATOR RHAS"/>
    <property type="match status" value="1"/>
</dbReference>
<keyword evidence="6" id="KW-1185">Reference proteome</keyword>
<reference evidence="6" key="1">
    <citation type="submission" date="2017-04" db="EMBL/GenBank/DDBJ databases">
        <authorList>
            <person name="Varghese N."/>
            <person name="Submissions S."/>
        </authorList>
    </citation>
    <scope>NUCLEOTIDE SEQUENCE [LARGE SCALE GENOMIC DNA]</scope>
    <source>
        <strain evidence="6">DSM 4125</strain>
    </source>
</reference>
<dbReference type="Gene3D" id="1.10.10.60">
    <property type="entry name" value="Homeodomain-like"/>
    <property type="match status" value="1"/>
</dbReference>
<sequence>MDFLYRPPRRDLEEFITGFVNLEGSADHASTIPLYPNNCSYLTFSYLKSATFLHQNDKYQLPKLFVSGQVMESNLRLVVNERIGHLGIEFKPTAFYKLFQFDMSSIINMYVHLSEIDEYHVTLLQKLEDVEDFQNRCNILEGYLLDKIKGAVKTDRIDHCIKLLEKNPATKVKELCRIVAVGERQLRRDFLRKVGVSPKVYAKIQQIKQVFLMIDQDQKESLKEYAYSCGYYDVAHFIHAFQNDIGQNPSKFIDSYDDYLSFYLSNRRE</sequence>
<proteinExistence type="predicted"/>
<evidence type="ECO:0000259" key="4">
    <source>
        <dbReference type="PROSITE" id="PS01124"/>
    </source>
</evidence>
<dbReference type="InterPro" id="IPR046532">
    <property type="entry name" value="DUF6597"/>
</dbReference>
<dbReference type="SUPFAM" id="SSF46689">
    <property type="entry name" value="Homeodomain-like"/>
    <property type="match status" value="1"/>
</dbReference>
<dbReference type="InterPro" id="IPR050204">
    <property type="entry name" value="AraC_XylS_family_regulators"/>
</dbReference>
<dbReference type="STRING" id="1028.SAMN05661096_02360"/>
<evidence type="ECO:0000313" key="6">
    <source>
        <dbReference type="Proteomes" id="UP000193804"/>
    </source>
</evidence>
<dbReference type="InterPro" id="IPR009057">
    <property type="entry name" value="Homeodomain-like_sf"/>
</dbReference>
<evidence type="ECO:0000256" key="1">
    <source>
        <dbReference type="ARBA" id="ARBA00023015"/>
    </source>
</evidence>
<dbReference type="InterPro" id="IPR018060">
    <property type="entry name" value="HTH_AraC"/>
</dbReference>
<dbReference type="RefSeq" id="WP_085517397.1">
    <property type="nucleotide sequence ID" value="NZ_FXAW01000004.1"/>
</dbReference>
<dbReference type="PANTHER" id="PTHR46796">
    <property type="entry name" value="HTH-TYPE TRANSCRIPTIONAL ACTIVATOR RHAS-RELATED"/>
    <property type="match status" value="1"/>
</dbReference>
<keyword evidence="2 5" id="KW-0238">DNA-binding</keyword>
<dbReference type="OrthoDB" id="635259at2"/>
<dbReference type="PROSITE" id="PS01124">
    <property type="entry name" value="HTH_ARAC_FAMILY_2"/>
    <property type="match status" value="1"/>
</dbReference>
<evidence type="ECO:0000256" key="2">
    <source>
        <dbReference type="ARBA" id="ARBA00023125"/>
    </source>
</evidence>
<dbReference type="Pfam" id="PF12833">
    <property type="entry name" value="HTH_18"/>
    <property type="match status" value="1"/>
</dbReference>
<dbReference type="GO" id="GO:0043565">
    <property type="term" value="F:sequence-specific DNA binding"/>
    <property type="evidence" value="ECO:0007669"/>
    <property type="project" value="InterPro"/>
</dbReference>
<name>A0A1X7K408_9BACT</name>
<dbReference type="EMBL" id="FXAW01000004">
    <property type="protein sequence ID" value="SMG35607.1"/>
    <property type="molecule type" value="Genomic_DNA"/>
</dbReference>
<dbReference type="AlphaFoldDB" id="A0A1X7K408"/>
<protein>
    <submittedName>
        <fullName evidence="5">AraC-type DNA-binding protein</fullName>
    </submittedName>
</protein>
<feature type="domain" description="HTH araC/xylS-type" evidence="4">
    <location>
        <begin position="155"/>
        <end position="255"/>
    </location>
</feature>
<evidence type="ECO:0000256" key="3">
    <source>
        <dbReference type="ARBA" id="ARBA00023163"/>
    </source>
</evidence>
<dbReference type="Proteomes" id="UP000193804">
    <property type="component" value="Unassembled WGS sequence"/>
</dbReference>
<dbReference type="Pfam" id="PF20240">
    <property type="entry name" value="DUF6597"/>
    <property type="match status" value="1"/>
</dbReference>
<dbReference type="GO" id="GO:0003700">
    <property type="term" value="F:DNA-binding transcription factor activity"/>
    <property type="evidence" value="ECO:0007669"/>
    <property type="project" value="InterPro"/>
</dbReference>
<keyword evidence="3" id="KW-0804">Transcription</keyword>
<accession>A0A1X7K408</accession>
<evidence type="ECO:0000313" key="5">
    <source>
        <dbReference type="EMBL" id="SMG35607.1"/>
    </source>
</evidence>